<dbReference type="OrthoDB" id="2433997at2759"/>
<dbReference type="EMBL" id="MCGN01000003">
    <property type="protein sequence ID" value="ORY99108.1"/>
    <property type="molecule type" value="Genomic_DNA"/>
</dbReference>
<dbReference type="OMA" id="CAPQKSV"/>
<keyword evidence="3" id="KW-1185">Reference proteome</keyword>
<evidence type="ECO:0000313" key="3">
    <source>
        <dbReference type="Proteomes" id="UP000242180"/>
    </source>
</evidence>
<name>A0A1X2HJ81_SYNRA</name>
<dbReference type="AlphaFoldDB" id="A0A1X2HJ81"/>
<comment type="caution">
    <text evidence="2">The sequence shown here is derived from an EMBL/GenBank/DDBJ whole genome shotgun (WGS) entry which is preliminary data.</text>
</comment>
<sequence length="117" mass="12081">MQLIQTALALALFAAAAVKAAPAATADCLGFRITSPIKSGLNWTYGQCYSVDWDLGASKGSAGTTGNFVLLMGDGDLESGNYKFRVKAATSSGKTCTLDSVAFHVTVNPNSPPNNSC</sequence>
<feature type="signal peptide" evidence="1">
    <location>
        <begin position="1"/>
        <end position="20"/>
    </location>
</feature>
<accession>A0A1X2HJ81</accession>
<organism evidence="2 3">
    <name type="scientific">Syncephalastrum racemosum</name>
    <name type="common">Filamentous fungus</name>
    <dbReference type="NCBI Taxonomy" id="13706"/>
    <lineage>
        <taxon>Eukaryota</taxon>
        <taxon>Fungi</taxon>
        <taxon>Fungi incertae sedis</taxon>
        <taxon>Mucoromycota</taxon>
        <taxon>Mucoromycotina</taxon>
        <taxon>Mucoromycetes</taxon>
        <taxon>Mucorales</taxon>
        <taxon>Syncephalastraceae</taxon>
        <taxon>Syncephalastrum</taxon>
    </lineage>
</organism>
<proteinExistence type="predicted"/>
<protein>
    <submittedName>
        <fullName evidence="2">Uncharacterized protein</fullName>
    </submittedName>
</protein>
<dbReference type="Proteomes" id="UP000242180">
    <property type="component" value="Unassembled WGS sequence"/>
</dbReference>
<gene>
    <name evidence="2" type="ORF">BCR43DRAFT_219300</name>
</gene>
<reference evidence="2 3" key="1">
    <citation type="submission" date="2016-07" db="EMBL/GenBank/DDBJ databases">
        <title>Pervasive Adenine N6-methylation of Active Genes in Fungi.</title>
        <authorList>
            <consortium name="DOE Joint Genome Institute"/>
            <person name="Mondo S.J."/>
            <person name="Dannebaum R.O."/>
            <person name="Kuo R.C."/>
            <person name="Labutti K."/>
            <person name="Haridas S."/>
            <person name="Kuo A."/>
            <person name="Salamov A."/>
            <person name="Ahrendt S.R."/>
            <person name="Lipzen A."/>
            <person name="Sullivan W."/>
            <person name="Andreopoulos W.B."/>
            <person name="Clum A."/>
            <person name="Lindquist E."/>
            <person name="Daum C."/>
            <person name="Ramamoorthy G.K."/>
            <person name="Gryganskyi A."/>
            <person name="Culley D."/>
            <person name="Magnuson J.K."/>
            <person name="James T.Y."/>
            <person name="O'Malley M.A."/>
            <person name="Stajich J.E."/>
            <person name="Spatafora J.W."/>
            <person name="Visel A."/>
            <person name="Grigoriev I.V."/>
        </authorList>
    </citation>
    <scope>NUCLEOTIDE SEQUENCE [LARGE SCALE GENOMIC DNA]</scope>
    <source>
        <strain evidence="2 3">NRRL 2496</strain>
    </source>
</reference>
<keyword evidence="1" id="KW-0732">Signal</keyword>
<evidence type="ECO:0000313" key="2">
    <source>
        <dbReference type="EMBL" id="ORY99108.1"/>
    </source>
</evidence>
<feature type="chain" id="PRO_5013344234" evidence="1">
    <location>
        <begin position="21"/>
        <end position="117"/>
    </location>
</feature>
<dbReference type="InParanoid" id="A0A1X2HJ81"/>
<evidence type="ECO:0000256" key="1">
    <source>
        <dbReference type="SAM" id="SignalP"/>
    </source>
</evidence>